<feature type="compositionally biased region" description="Basic and acidic residues" evidence="1">
    <location>
        <begin position="13"/>
        <end position="22"/>
    </location>
</feature>
<protein>
    <submittedName>
        <fullName evidence="2">Uncharacterized protein</fullName>
    </submittedName>
</protein>
<feature type="non-terminal residue" evidence="2">
    <location>
        <position position="1"/>
    </location>
</feature>
<accession>A0A0B7BXC9</accession>
<dbReference type="PROSITE" id="PS50096">
    <property type="entry name" value="IQ"/>
    <property type="match status" value="1"/>
</dbReference>
<feature type="region of interest" description="Disordered" evidence="1">
    <location>
        <begin position="1"/>
        <end position="161"/>
    </location>
</feature>
<feature type="compositionally biased region" description="Basic and acidic residues" evidence="1">
    <location>
        <begin position="144"/>
        <end position="161"/>
    </location>
</feature>
<sequence>QSSVISNPHRRRAHDDNDDRVFPAKPVKYTRDSEKVRKVDLDKDPGGLFRAKQNNINKRGAKEVADSRHMKTDLPVDQWDAQEIDEDNRVKNLDMKKSDSNRRNKRLSSDDRLEEENEAAARIQAGYRGYETRKDHNSFPSKSEQGRNKNDQRRNKTDQVD</sequence>
<proteinExistence type="predicted"/>
<feature type="compositionally biased region" description="Basic and acidic residues" evidence="1">
    <location>
        <begin position="60"/>
        <end position="74"/>
    </location>
</feature>
<dbReference type="CDD" id="cd23767">
    <property type="entry name" value="IQCD"/>
    <property type="match status" value="1"/>
</dbReference>
<dbReference type="EMBL" id="HACG01050753">
    <property type="protein sequence ID" value="CEK97618.1"/>
    <property type="molecule type" value="Transcribed_RNA"/>
</dbReference>
<dbReference type="Gene3D" id="1.20.5.190">
    <property type="match status" value="1"/>
</dbReference>
<feature type="compositionally biased region" description="Basic and acidic residues" evidence="1">
    <location>
        <begin position="87"/>
        <end position="111"/>
    </location>
</feature>
<reference evidence="2" key="1">
    <citation type="submission" date="2014-12" db="EMBL/GenBank/DDBJ databases">
        <title>Insight into the proteome of Arion vulgaris.</title>
        <authorList>
            <person name="Aradska J."/>
            <person name="Bulat T."/>
            <person name="Smidak R."/>
            <person name="Sarate P."/>
            <person name="Gangsoo J."/>
            <person name="Sialana F."/>
            <person name="Bilban M."/>
            <person name="Lubec G."/>
        </authorList>
    </citation>
    <scope>NUCLEOTIDE SEQUENCE</scope>
    <source>
        <tissue evidence="2">Skin</tissue>
    </source>
</reference>
<evidence type="ECO:0000313" key="2">
    <source>
        <dbReference type="EMBL" id="CEK97618.1"/>
    </source>
</evidence>
<dbReference type="AlphaFoldDB" id="A0A0B7BXC9"/>
<gene>
    <name evidence="2" type="primary">ORF216387</name>
</gene>
<name>A0A0B7BXC9_9EUPU</name>
<evidence type="ECO:0000256" key="1">
    <source>
        <dbReference type="SAM" id="MobiDB-lite"/>
    </source>
</evidence>
<feature type="non-terminal residue" evidence="2">
    <location>
        <position position="161"/>
    </location>
</feature>
<organism evidence="2">
    <name type="scientific">Arion vulgaris</name>
    <dbReference type="NCBI Taxonomy" id="1028688"/>
    <lineage>
        <taxon>Eukaryota</taxon>
        <taxon>Metazoa</taxon>
        <taxon>Spiralia</taxon>
        <taxon>Lophotrochozoa</taxon>
        <taxon>Mollusca</taxon>
        <taxon>Gastropoda</taxon>
        <taxon>Heterobranchia</taxon>
        <taxon>Euthyneura</taxon>
        <taxon>Panpulmonata</taxon>
        <taxon>Eupulmonata</taxon>
        <taxon>Stylommatophora</taxon>
        <taxon>Helicina</taxon>
        <taxon>Arionoidea</taxon>
        <taxon>Arionidae</taxon>
        <taxon>Arion</taxon>
    </lineage>
</organism>
<feature type="compositionally biased region" description="Basic and acidic residues" evidence="1">
    <location>
        <begin position="29"/>
        <end position="45"/>
    </location>
</feature>